<accession>A0A6J4VMS6</accession>
<evidence type="ECO:0000313" key="2">
    <source>
        <dbReference type="EMBL" id="CAA9581809.1"/>
    </source>
</evidence>
<feature type="region of interest" description="Disordered" evidence="1">
    <location>
        <begin position="1"/>
        <end position="23"/>
    </location>
</feature>
<feature type="non-terminal residue" evidence="2">
    <location>
        <position position="1"/>
    </location>
</feature>
<proteinExistence type="predicted"/>
<reference evidence="2" key="1">
    <citation type="submission" date="2020-02" db="EMBL/GenBank/DDBJ databases">
        <authorList>
            <person name="Meier V. D."/>
        </authorList>
    </citation>
    <scope>NUCLEOTIDE SEQUENCE</scope>
    <source>
        <strain evidence="2">AVDCRST_MAG87</strain>
    </source>
</reference>
<dbReference type="EMBL" id="CADCWJ010000759">
    <property type="protein sequence ID" value="CAA9581809.1"/>
    <property type="molecule type" value="Genomic_DNA"/>
</dbReference>
<gene>
    <name evidence="2" type="ORF">AVDCRST_MAG87-3457</name>
</gene>
<feature type="non-terminal residue" evidence="2">
    <location>
        <position position="23"/>
    </location>
</feature>
<evidence type="ECO:0000256" key="1">
    <source>
        <dbReference type="SAM" id="MobiDB-lite"/>
    </source>
</evidence>
<name>A0A6J4VMS6_9BACT</name>
<sequence>RRSPLRALPRRQPHLHPHEVSAM</sequence>
<organism evidence="2">
    <name type="scientific">uncultured Thermomicrobiales bacterium</name>
    <dbReference type="NCBI Taxonomy" id="1645740"/>
    <lineage>
        <taxon>Bacteria</taxon>
        <taxon>Pseudomonadati</taxon>
        <taxon>Thermomicrobiota</taxon>
        <taxon>Thermomicrobia</taxon>
        <taxon>Thermomicrobiales</taxon>
        <taxon>environmental samples</taxon>
    </lineage>
</organism>
<feature type="compositionally biased region" description="Basic residues" evidence="1">
    <location>
        <begin position="1"/>
        <end position="15"/>
    </location>
</feature>
<protein>
    <submittedName>
        <fullName evidence="2">Uncharacterized protein</fullName>
    </submittedName>
</protein>
<dbReference type="AlphaFoldDB" id="A0A6J4VMS6"/>